<sequence length="435" mass="46184">MSHRTFHRHLLTTLSLMLIGTLLTACGSGSGSADGVTRLTMWTFLDPKGDDPRGAALAKIVEGFNAANPKVRVEVTGINFAKIDGEVIRAAATGGGPDIVNVYSVQLAQHVAAGSVQPITTRVQPWLDKQGEEYVFPIDNVTYDKEIMALPWESRVWLLWYRKDILSEYGFEPPTTLAELSSVAAGISEKSGGKVAGIGIGMSEQGLGADFMEKFQPLTAHYGGTLFDSTGRAVFDDAAGQKALSYIKSLGENGALPRSSLTMSADDVVNSVKAGTVAMAIEGSYRVASTRAGEGVGENLVTAPVPGDPAGETTPTAVAGQTLAMGANTEHPDDVWRFMEYYLSASSQEIFAGAGVMPVLKSAYAKAPATGSVPAEELGRWRDYLLKDGRASRYPEDYSELSTEAVKAAQKVVFEGGDVASALQQVAKNYNANRN</sequence>
<feature type="signal peptide" evidence="1">
    <location>
        <begin position="1"/>
        <end position="33"/>
    </location>
</feature>
<dbReference type="AlphaFoldDB" id="A0A5M3XN66"/>
<dbReference type="EMBL" id="BLAF01000024">
    <property type="protein sequence ID" value="GES21569.1"/>
    <property type="molecule type" value="Genomic_DNA"/>
</dbReference>
<dbReference type="InterPro" id="IPR050490">
    <property type="entry name" value="Bact_solute-bd_prot1"/>
</dbReference>
<accession>A0A5M3XN66</accession>
<keyword evidence="1" id="KW-0732">Signal</keyword>
<feature type="chain" id="PRO_5024438943" description="Sugar ABC transporter substrate-binding protein" evidence="1">
    <location>
        <begin position="34"/>
        <end position="435"/>
    </location>
</feature>
<gene>
    <name evidence="2" type="ORF">Aple_044650</name>
</gene>
<keyword evidence="3" id="KW-1185">Reference proteome</keyword>
<dbReference type="InterPro" id="IPR006059">
    <property type="entry name" value="SBP"/>
</dbReference>
<dbReference type="CDD" id="cd13585">
    <property type="entry name" value="PBP2_TMBP_like"/>
    <property type="match status" value="1"/>
</dbReference>
<dbReference type="PANTHER" id="PTHR43649:SF12">
    <property type="entry name" value="DIACETYLCHITOBIOSE BINDING PROTEIN DASA"/>
    <property type="match status" value="1"/>
</dbReference>
<comment type="caution">
    <text evidence="2">The sequence shown here is derived from an EMBL/GenBank/DDBJ whole genome shotgun (WGS) entry which is preliminary data.</text>
</comment>
<reference evidence="2 3" key="1">
    <citation type="submission" date="2019-10" db="EMBL/GenBank/DDBJ databases">
        <title>Whole genome shotgun sequence of Acrocarpospora pleiomorpha NBRC 16267.</title>
        <authorList>
            <person name="Ichikawa N."/>
            <person name="Kimura A."/>
            <person name="Kitahashi Y."/>
            <person name="Komaki H."/>
            <person name="Oguchi A."/>
        </authorList>
    </citation>
    <scope>NUCLEOTIDE SEQUENCE [LARGE SCALE GENOMIC DNA]</scope>
    <source>
        <strain evidence="2 3">NBRC 16267</strain>
    </source>
</reference>
<evidence type="ECO:0000256" key="1">
    <source>
        <dbReference type="SAM" id="SignalP"/>
    </source>
</evidence>
<dbReference type="RefSeq" id="WP_170321616.1">
    <property type="nucleotide sequence ID" value="NZ_BAAAHM010000005.1"/>
</dbReference>
<dbReference type="SUPFAM" id="SSF53850">
    <property type="entry name" value="Periplasmic binding protein-like II"/>
    <property type="match status" value="1"/>
</dbReference>
<protein>
    <recommendedName>
        <fullName evidence="4">Sugar ABC transporter substrate-binding protein</fullName>
    </recommendedName>
</protein>
<dbReference type="PROSITE" id="PS51257">
    <property type="entry name" value="PROKAR_LIPOPROTEIN"/>
    <property type="match status" value="1"/>
</dbReference>
<evidence type="ECO:0008006" key="4">
    <source>
        <dbReference type="Google" id="ProtNLM"/>
    </source>
</evidence>
<organism evidence="2 3">
    <name type="scientific">Acrocarpospora pleiomorpha</name>
    <dbReference type="NCBI Taxonomy" id="90975"/>
    <lineage>
        <taxon>Bacteria</taxon>
        <taxon>Bacillati</taxon>
        <taxon>Actinomycetota</taxon>
        <taxon>Actinomycetes</taxon>
        <taxon>Streptosporangiales</taxon>
        <taxon>Streptosporangiaceae</taxon>
        <taxon>Acrocarpospora</taxon>
    </lineage>
</organism>
<name>A0A5M3XN66_9ACTN</name>
<dbReference type="Pfam" id="PF01547">
    <property type="entry name" value="SBP_bac_1"/>
    <property type="match status" value="1"/>
</dbReference>
<proteinExistence type="predicted"/>
<evidence type="ECO:0000313" key="2">
    <source>
        <dbReference type="EMBL" id="GES21569.1"/>
    </source>
</evidence>
<dbReference type="Gene3D" id="3.40.190.10">
    <property type="entry name" value="Periplasmic binding protein-like II"/>
    <property type="match status" value="1"/>
</dbReference>
<evidence type="ECO:0000313" key="3">
    <source>
        <dbReference type="Proteomes" id="UP000377595"/>
    </source>
</evidence>
<dbReference type="PANTHER" id="PTHR43649">
    <property type="entry name" value="ARABINOSE-BINDING PROTEIN-RELATED"/>
    <property type="match status" value="1"/>
</dbReference>
<dbReference type="Proteomes" id="UP000377595">
    <property type="component" value="Unassembled WGS sequence"/>
</dbReference>